<dbReference type="STRING" id="35608.A0A2U1L211"/>
<dbReference type="SUPFAM" id="SSF50249">
    <property type="entry name" value="Nucleic acid-binding proteins"/>
    <property type="match status" value="2"/>
</dbReference>
<dbReference type="PANTHER" id="PTHR47165:SF4">
    <property type="entry name" value="OS03G0429900 PROTEIN"/>
    <property type="match status" value="1"/>
</dbReference>
<protein>
    <submittedName>
        <fullName evidence="1">Nucleic acid-binding, OB-fold protein</fullName>
    </submittedName>
</protein>
<accession>A0A2U1L211</accession>
<dbReference type="PANTHER" id="PTHR47165">
    <property type="entry name" value="OS03G0429900 PROTEIN"/>
    <property type="match status" value="1"/>
</dbReference>
<proteinExistence type="predicted"/>
<evidence type="ECO:0000313" key="1">
    <source>
        <dbReference type="EMBL" id="PWA43049.1"/>
    </source>
</evidence>
<keyword evidence="2" id="KW-1185">Reference proteome</keyword>
<sequence length="573" mass="65224">MGFKFVCISKIKSREIPQSDCVDVIGSVVSIGDSISYGTESQRRIITIEDIDGDRIECCFFGAMADLFDTFGANNEQAGHVVLILQLAKIKCWLGDTSLCPIMSGSKVYVNDDLPEVMSFRKRYQDRCSYKGSDFEVTSFNPPKTYVDLDKFLKGAKLMNVGDIRDTTNETTIVIYAKIHKIFKEFSWSYPVCKQCGRIAKENDSLHSWPCDRHGVMASIVERYKLVVRVIDDTCSTSLILSDNMFPRELDAIVGKKLLFRFFYSLYNMNTDDHVYLVKMISDDKCIIKKFKEYCDRVEKDEDSFEEELSMNNDDMRADHVSFKPLPISSFRYQKESNGGTNRGTGLKVRQRCEDQANENVKRPIGTSRKEGIDESVLYKSIENGINEDISLNQTNVVVEMPSTIAIDNFQCTNEEITENNELQDRNIKNVKRPRKEAQAKLTPIKQTEPRNPQFVTRLPAGRKFKNSKSASIDKSVLCESIENVINKDISLNQTNNVVGIDRSVIYKSIENVINEDVSLNQTNNVVEMPSSTAIDNLQCTNEGITEDNELHDRNDDMEFEYNDYVKGISKGI</sequence>
<dbReference type="CDD" id="cd04481">
    <property type="entry name" value="RPA1_DBD_B_like"/>
    <property type="match status" value="1"/>
</dbReference>
<dbReference type="InterPro" id="IPR012340">
    <property type="entry name" value="NA-bd_OB-fold"/>
</dbReference>
<reference evidence="1 2" key="1">
    <citation type="journal article" date="2018" name="Mol. Plant">
        <title>The genome of Artemisia annua provides insight into the evolution of Asteraceae family and artemisinin biosynthesis.</title>
        <authorList>
            <person name="Shen Q."/>
            <person name="Zhang L."/>
            <person name="Liao Z."/>
            <person name="Wang S."/>
            <person name="Yan T."/>
            <person name="Shi P."/>
            <person name="Liu M."/>
            <person name="Fu X."/>
            <person name="Pan Q."/>
            <person name="Wang Y."/>
            <person name="Lv Z."/>
            <person name="Lu X."/>
            <person name="Zhang F."/>
            <person name="Jiang W."/>
            <person name="Ma Y."/>
            <person name="Chen M."/>
            <person name="Hao X."/>
            <person name="Li L."/>
            <person name="Tang Y."/>
            <person name="Lv G."/>
            <person name="Zhou Y."/>
            <person name="Sun X."/>
            <person name="Brodelius P.E."/>
            <person name="Rose J.K.C."/>
            <person name="Tang K."/>
        </authorList>
    </citation>
    <scope>NUCLEOTIDE SEQUENCE [LARGE SCALE GENOMIC DNA]</scope>
    <source>
        <strain evidence="2">cv. Huhao1</strain>
        <tissue evidence="1">Leaf</tissue>
    </source>
</reference>
<dbReference type="EMBL" id="PKPP01012052">
    <property type="protein sequence ID" value="PWA43049.1"/>
    <property type="molecule type" value="Genomic_DNA"/>
</dbReference>
<comment type="caution">
    <text evidence="1">The sequence shown here is derived from an EMBL/GenBank/DDBJ whole genome shotgun (WGS) entry which is preliminary data.</text>
</comment>
<dbReference type="AlphaFoldDB" id="A0A2U1L211"/>
<name>A0A2U1L211_ARTAN</name>
<organism evidence="1 2">
    <name type="scientific">Artemisia annua</name>
    <name type="common">Sweet wormwood</name>
    <dbReference type="NCBI Taxonomy" id="35608"/>
    <lineage>
        <taxon>Eukaryota</taxon>
        <taxon>Viridiplantae</taxon>
        <taxon>Streptophyta</taxon>
        <taxon>Embryophyta</taxon>
        <taxon>Tracheophyta</taxon>
        <taxon>Spermatophyta</taxon>
        <taxon>Magnoliopsida</taxon>
        <taxon>eudicotyledons</taxon>
        <taxon>Gunneridae</taxon>
        <taxon>Pentapetalae</taxon>
        <taxon>asterids</taxon>
        <taxon>campanulids</taxon>
        <taxon>Asterales</taxon>
        <taxon>Asteraceae</taxon>
        <taxon>Asteroideae</taxon>
        <taxon>Anthemideae</taxon>
        <taxon>Artemisiinae</taxon>
        <taxon>Artemisia</taxon>
    </lineage>
</organism>
<gene>
    <name evidence="1" type="ORF">CTI12_AA539650</name>
</gene>
<dbReference type="Gene3D" id="2.40.50.140">
    <property type="entry name" value="Nucleic acid-binding proteins"/>
    <property type="match status" value="2"/>
</dbReference>
<dbReference type="OrthoDB" id="1081837at2759"/>
<dbReference type="Proteomes" id="UP000245207">
    <property type="component" value="Unassembled WGS sequence"/>
</dbReference>
<evidence type="ECO:0000313" key="2">
    <source>
        <dbReference type="Proteomes" id="UP000245207"/>
    </source>
</evidence>